<dbReference type="Proteomes" id="UP000054359">
    <property type="component" value="Unassembled WGS sequence"/>
</dbReference>
<comment type="catalytic activity">
    <reaction evidence="8">
        <text>17beta-hydroxy-5alpha-androstan-3-one + NAD(+) = 5alpha-androstan-3,17-dione + NADH + H(+)</text>
        <dbReference type="Rhea" id="RHEA:41992"/>
        <dbReference type="ChEBI" id="CHEBI:15378"/>
        <dbReference type="ChEBI" id="CHEBI:15994"/>
        <dbReference type="ChEBI" id="CHEBI:16330"/>
        <dbReference type="ChEBI" id="CHEBI:57540"/>
        <dbReference type="ChEBI" id="CHEBI:57945"/>
    </reaction>
    <physiologicalReaction direction="left-to-right" evidence="8">
        <dbReference type="Rhea" id="RHEA:41993"/>
    </physiologicalReaction>
</comment>
<comment type="catalytic activity">
    <reaction evidence="12">
        <text>ursodeoxycholate + NAD(+) = 7-oxolithocholate + NADH + H(+)</text>
        <dbReference type="Rhea" id="RHEA:42028"/>
        <dbReference type="ChEBI" id="CHEBI:15378"/>
        <dbReference type="ChEBI" id="CHEBI:57540"/>
        <dbReference type="ChEBI" id="CHEBI:57945"/>
        <dbReference type="ChEBI" id="CHEBI:78604"/>
        <dbReference type="ChEBI" id="CHEBI:78605"/>
    </reaction>
    <physiologicalReaction direction="left-to-right" evidence="12">
        <dbReference type="Rhea" id="RHEA:42029"/>
    </physiologicalReaction>
</comment>
<proteinExistence type="inferred from homology"/>
<evidence type="ECO:0000256" key="6">
    <source>
        <dbReference type="ARBA" id="ARBA00050141"/>
    </source>
</evidence>
<evidence type="ECO:0000256" key="1">
    <source>
        <dbReference type="ARBA" id="ARBA00006484"/>
    </source>
</evidence>
<evidence type="ECO:0000256" key="18">
    <source>
        <dbReference type="ARBA" id="ARBA00082293"/>
    </source>
</evidence>
<dbReference type="CDD" id="cd05371">
    <property type="entry name" value="HSD10-like_SDR_c"/>
    <property type="match status" value="1"/>
</dbReference>
<reference evidence="21 22" key="1">
    <citation type="submission" date="2013-11" db="EMBL/GenBank/DDBJ databases">
        <title>Genome sequencing of Stegodyphus mimosarum.</title>
        <authorList>
            <person name="Bechsgaard J."/>
        </authorList>
    </citation>
    <scope>NUCLEOTIDE SEQUENCE [LARGE SCALE GENOMIC DNA]</scope>
</reference>
<evidence type="ECO:0000256" key="14">
    <source>
        <dbReference type="ARBA" id="ARBA00052417"/>
    </source>
</evidence>
<evidence type="ECO:0000256" key="5">
    <source>
        <dbReference type="ARBA" id="ARBA00049381"/>
    </source>
</evidence>
<accession>A0A087TJN6</accession>
<keyword evidence="22" id="KW-1185">Reference proteome</keyword>
<dbReference type="PRINTS" id="PR00081">
    <property type="entry name" value="GDHRDH"/>
</dbReference>
<dbReference type="GO" id="GO:0047044">
    <property type="term" value="F:androstan-3-alpha,17-beta-diol dehydrogenase (NAD+) activity"/>
    <property type="evidence" value="ECO:0007669"/>
    <property type="project" value="UniProtKB-EC"/>
</dbReference>
<comment type="catalytic activity">
    <reaction evidence="13">
        <text>5alpha-pregnan-20beta-ol-3-one + NAD(+) = 5alpha-pregnane-3,20-dione + NADH + H(+)</text>
        <dbReference type="Rhea" id="RHEA:42008"/>
        <dbReference type="ChEBI" id="CHEBI:15378"/>
        <dbReference type="ChEBI" id="CHEBI:28952"/>
        <dbReference type="ChEBI" id="CHEBI:57540"/>
        <dbReference type="ChEBI" id="CHEBI:57945"/>
        <dbReference type="ChEBI" id="CHEBI:78594"/>
    </reaction>
    <physiologicalReaction direction="left-to-right" evidence="13">
        <dbReference type="Rhea" id="RHEA:42009"/>
    </physiologicalReaction>
</comment>
<comment type="catalytic activity">
    <reaction evidence="7">
        <text>5alpha-androstane-3alpha,17beta-diol + NAD(+) = 17beta-hydroxy-5alpha-androstan-3-one + NADH + H(+)</text>
        <dbReference type="Rhea" id="RHEA:42004"/>
        <dbReference type="ChEBI" id="CHEBI:15378"/>
        <dbReference type="ChEBI" id="CHEBI:16330"/>
        <dbReference type="ChEBI" id="CHEBI:36713"/>
        <dbReference type="ChEBI" id="CHEBI:57540"/>
        <dbReference type="ChEBI" id="CHEBI:57945"/>
        <dbReference type="EC" id="1.1.1.53"/>
    </reaction>
    <physiologicalReaction direction="right-to-left" evidence="7">
        <dbReference type="Rhea" id="RHEA:42006"/>
    </physiologicalReaction>
</comment>
<gene>
    <name evidence="21" type="ORF">X975_04479</name>
</gene>
<dbReference type="OrthoDB" id="1274115at2759"/>
<comment type="catalytic activity">
    <reaction evidence="9">
        <text>cortisol + NAD(+) = 11beta,17alpha-dihydroxypregn-4-ene-3,20,21-trione + NADH + H(+)</text>
        <dbReference type="Rhea" id="RHEA:42012"/>
        <dbReference type="ChEBI" id="CHEBI:15378"/>
        <dbReference type="ChEBI" id="CHEBI:17650"/>
        <dbReference type="ChEBI" id="CHEBI:57540"/>
        <dbReference type="ChEBI" id="CHEBI:57945"/>
        <dbReference type="ChEBI" id="CHEBI:78595"/>
    </reaction>
    <physiologicalReaction direction="left-to-right" evidence="9">
        <dbReference type="Rhea" id="RHEA:42013"/>
    </physiologicalReaction>
</comment>
<evidence type="ECO:0000256" key="7">
    <source>
        <dbReference type="ARBA" id="ARBA00050365"/>
    </source>
</evidence>
<dbReference type="AlphaFoldDB" id="A0A087TJN6"/>
<organism evidence="21 22">
    <name type="scientific">Stegodyphus mimosarum</name>
    <name type="common">African social velvet spider</name>
    <dbReference type="NCBI Taxonomy" id="407821"/>
    <lineage>
        <taxon>Eukaryota</taxon>
        <taxon>Metazoa</taxon>
        <taxon>Ecdysozoa</taxon>
        <taxon>Arthropoda</taxon>
        <taxon>Chelicerata</taxon>
        <taxon>Arachnida</taxon>
        <taxon>Araneae</taxon>
        <taxon>Araneomorphae</taxon>
        <taxon>Entelegynae</taxon>
        <taxon>Eresoidea</taxon>
        <taxon>Eresidae</taxon>
        <taxon>Stegodyphus</taxon>
    </lineage>
</organism>
<evidence type="ECO:0000256" key="9">
    <source>
        <dbReference type="ARBA" id="ARBA00050927"/>
    </source>
</evidence>
<evidence type="ECO:0000256" key="20">
    <source>
        <dbReference type="RuleBase" id="RU000363"/>
    </source>
</evidence>
<dbReference type="PANTHER" id="PTHR43658">
    <property type="entry name" value="SHORT-CHAIN DEHYDROGENASE/REDUCTASE"/>
    <property type="match status" value="1"/>
</dbReference>
<evidence type="ECO:0000256" key="17">
    <source>
        <dbReference type="ARBA" id="ARBA00079624"/>
    </source>
</evidence>
<evidence type="ECO:0000256" key="19">
    <source>
        <dbReference type="ARBA" id="ARBA00082399"/>
    </source>
</evidence>
<dbReference type="GO" id="GO:0006631">
    <property type="term" value="P:fatty acid metabolic process"/>
    <property type="evidence" value="ECO:0007669"/>
    <property type="project" value="TreeGrafter"/>
</dbReference>
<comment type="catalytic activity">
    <reaction evidence="11">
        <text>3beta,7beta-dihydroxy-5beta-cholan-24-oate + NAD(+) = 3beta-hydroxy-7-oxo-5beta-cholan-24-oate + NADH + H(+)</text>
        <dbReference type="Rhea" id="RHEA:42024"/>
        <dbReference type="ChEBI" id="CHEBI:15378"/>
        <dbReference type="ChEBI" id="CHEBI:57540"/>
        <dbReference type="ChEBI" id="CHEBI:57945"/>
        <dbReference type="ChEBI" id="CHEBI:78602"/>
        <dbReference type="ChEBI" id="CHEBI:78603"/>
    </reaction>
    <physiologicalReaction direction="left-to-right" evidence="11">
        <dbReference type="Rhea" id="RHEA:42025"/>
    </physiologicalReaction>
</comment>
<sequence>MARYRGLKDLVALITGGASGLGRATAERFIQQGGKVVICDLPTSAGEVVAKTLGENCTFSAADVSSEVDVKSTLEAVKSNFKKLDVVVNCAGLSVAFKIYNFLRDRPHRLTDMEKVIKVNTTGTFNVNRLAVELLAKNEPNEDGQRGVIINTSGSSAFEGFIGQSVFSSSAHGIVSMTLPMARDLASKGIRCCTIAPGFMETELTGTLPPEVVNFISDATPFPKRFGKPEEFAHMVQCIIENPMLNGETLRLDGGVRFHL</sequence>
<dbReference type="EMBL" id="KK115519">
    <property type="protein sequence ID" value="KFM65325.1"/>
    <property type="molecule type" value="Genomic_DNA"/>
</dbReference>
<evidence type="ECO:0000256" key="3">
    <source>
        <dbReference type="ARBA" id="ARBA00024071"/>
    </source>
</evidence>
<protein>
    <recommendedName>
        <fullName evidence="16">3-hydroxyacyl-CoA dehydrogenase type-2</fullName>
        <ecNumber evidence="3">1.1.1.53</ecNumber>
        <ecNumber evidence="4">1.1.1.62</ecNumber>
    </recommendedName>
    <alternativeName>
        <fullName evidence="18">3-hydroxyacyl-CoA dehydrogenase type II</fullName>
    </alternativeName>
    <alternativeName>
        <fullName evidence="19">Mitochondrial ribonuclease P protein 2</fullName>
    </alternativeName>
    <alternativeName>
        <fullName evidence="17">Type II HADH</fullName>
    </alternativeName>
</protein>
<keyword evidence="2" id="KW-0560">Oxidoreductase</keyword>
<dbReference type="GO" id="GO:0005739">
    <property type="term" value="C:mitochondrion"/>
    <property type="evidence" value="ECO:0007669"/>
    <property type="project" value="TreeGrafter"/>
</dbReference>
<dbReference type="SUPFAM" id="SSF51735">
    <property type="entry name" value="NAD(P)-binding Rossmann-fold domains"/>
    <property type="match status" value="1"/>
</dbReference>
<dbReference type="GO" id="GO:0003857">
    <property type="term" value="F:(3S)-3-hydroxyacyl-CoA dehydrogenase (NAD+) activity"/>
    <property type="evidence" value="ECO:0007669"/>
    <property type="project" value="UniProtKB-EC"/>
</dbReference>
<evidence type="ECO:0000256" key="2">
    <source>
        <dbReference type="ARBA" id="ARBA00023002"/>
    </source>
</evidence>
<dbReference type="PRINTS" id="PR00080">
    <property type="entry name" value="SDRFAMILY"/>
</dbReference>
<feature type="non-terminal residue" evidence="21">
    <location>
        <position position="260"/>
    </location>
</feature>
<dbReference type="PANTHER" id="PTHR43658:SF8">
    <property type="entry name" value="17-BETA-HYDROXYSTEROID DEHYDROGENASE 14-RELATED"/>
    <property type="match status" value="1"/>
</dbReference>
<dbReference type="OMA" id="QDGQMGQ"/>
<name>A0A087TJN6_STEMI</name>
<dbReference type="STRING" id="407821.A0A087TJN6"/>
<evidence type="ECO:0000256" key="15">
    <source>
        <dbReference type="ARBA" id="ARBA00052668"/>
    </source>
</evidence>
<dbReference type="GO" id="GO:0008210">
    <property type="term" value="P:estrogen metabolic process"/>
    <property type="evidence" value="ECO:0007669"/>
    <property type="project" value="TreeGrafter"/>
</dbReference>
<dbReference type="Pfam" id="PF00106">
    <property type="entry name" value="adh_short"/>
    <property type="match status" value="1"/>
</dbReference>
<comment type="catalytic activity">
    <reaction evidence="10">
        <text>(3S)-3-hydroxybutanoyl-CoA + NAD(+) = acetoacetyl-CoA + NADH + H(+)</text>
        <dbReference type="Rhea" id="RHEA:30799"/>
        <dbReference type="ChEBI" id="CHEBI:15378"/>
        <dbReference type="ChEBI" id="CHEBI:57286"/>
        <dbReference type="ChEBI" id="CHEBI:57316"/>
        <dbReference type="ChEBI" id="CHEBI:57540"/>
        <dbReference type="ChEBI" id="CHEBI:57945"/>
    </reaction>
    <physiologicalReaction direction="left-to-right" evidence="10">
        <dbReference type="Rhea" id="RHEA:30800"/>
    </physiologicalReaction>
    <physiologicalReaction direction="right-to-left" evidence="10">
        <dbReference type="Rhea" id="RHEA:30801"/>
    </physiologicalReaction>
</comment>
<comment type="catalytic activity">
    <reaction evidence="14">
        <text>cortisone + NAD(+) = 17alpha-hydroxypregn-4-en-3,11,20-trione-21-al + NADH + H(+)</text>
        <dbReference type="Rhea" id="RHEA:42016"/>
        <dbReference type="ChEBI" id="CHEBI:15378"/>
        <dbReference type="ChEBI" id="CHEBI:16962"/>
        <dbReference type="ChEBI" id="CHEBI:57540"/>
        <dbReference type="ChEBI" id="CHEBI:57945"/>
        <dbReference type="ChEBI" id="CHEBI:78596"/>
    </reaction>
    <physiologicalReaction direction="left-to-right" evidence="14">
        <dbReference type="Rhea" id="RHEA:42017"/>
    </physiologicalReaction>
</comment>
<dbReference type="GO" id="GO:0008209">
    <property type="term" value="P:androgen metabolic process"/>
    <property type="evidence" value="ECO:0007669"/>
    <property type="project" value="TreeGrafter"/>
</dbReference>
<evidence type="ECO:0000313" key="22">
    <source>
        <dbReference type="Proteomes" id="UP000054359"/>
    </source>
</evidence>
<evidence type="ECO:0000256" key="4">
    <source>
        <dbReference type="ARBA" id="ARBA00024072"/>
    </source>
</evidence>
<dbReference type="EC" id="1.1.1.53" evidence="3"/>
<dbReference type="GO" id="GO:0004303">
    <property type="term" value="F:estradiol 17-beta-dehydrogenase [NAD(P)+] activity"/>
    <property type="evidence" value="ECO:0007669"/>
    <property type="project" value="UniProtKB-EC"/>
</dbReference>
<dbReference type="FunFam" id="3.40.50.720:FF:000215">
    <property type="entry name" value="3-hydroxyacyl-CoA dehydrogenase type-2"/>
    <property type="match status" value="1"/>
</dbReference>
<evidence type="ECO:0000256" key="10">
    <source>
        <dbReference type="ARBA" id="ARBA00051004"/>
    </source>
</evidence>
<evidence type="ECO:0000256" key="13">
    <source>
        <dbReference type="ARBA" id="ARBA00052095"/>
    </source>
</evidence>
<dbReference type="InterPro" id="IPR036291">
    <property type="entry name" value="NAD(P)-bd_dom_sf"/>
</dbReference>
<dbReference type="EC" id="1.1.1.62" evidence="4"/>
<comment type="similarity">
    <text evidence="1 20">Belongs to the short-chain dehydrogenases/reductases (SDR) family.</text>
</comment>
<evidence type="ECO:0000256" key="16">
    <source>
        <dbReference type="ARBA" id="ARBA00072938"/>
    </source>
</evidence>
<comment type="catalytic activity">
    <reaction evidence="15">
        <text>11-dehydrocorticosterone + NAD(+) = pregn-4-ene-3,11,20,21-tetraone + NADH + H(+)</text>
        <dbReference type="Rhea" id="RHEA:42020"/>
        <dbReference type="ChEBI" id="CHEBI:15378"/>
        <dbReference type="ChEBI" id="CHEBI:57540"/>
        <dbReference type="ChEBI" id="CHEBI:57945"/>
        <dbReference type="ChEBI" id="CHEBI:78600"/>
        <dbReference type="ChEBI" id="CHEBI:78601"/>
    </reaction>
    <physiologicalReaction direction="left-to-right" evidence="15">
        <dbReference type="Rhea" id="RHEA:42021"/>
    </physiologicalReaction>
</comment>
<comment type="catalytic activity">
    <reaction evidence="5">
        <text>17beta-estradiol + NAD(+) = estrone + NADH + H(+)</text>
        <dbReference type="Rhea" id="RHEA:24612"/>
        <dbReference type="ChEBI" id="CHEBI:15378"/>
        <dbReference type="ChEBI" id="CHEBI:16469"/>
        <dbReference type="ChEBI" id="CHEBI:17263"/>
        <dbReference type="ChEBI" id="CHEBI:57540"/>
        <dbReference type="ChEBI" id="CHEBI:57945"/>
        <dbReference type="EC" id="1.1.1.62"/>
    </reaction>
    <physiologicalReaction direction="left-to-right" evidence="5">
        <dbReference type="Rhea" id="RHEA:24613"/>
    </physiologicalReaction>
</comment>
<evidence type="ECO:0000256" key="8">
    <source>
        <dbReference type="ARBA" id="ARBA00050435"/>
    </source>
</evidence>
<evidence type="ECO:0000256" key="11">
    <source>
        <dbReference type="ARBA" id="ARBA00051637"/>
    </source>
</evidence>
<dbReference type="InterPro" id="IPR002347">
    <property type="entry name" value="SDR_fam"/>
</dbReference>
<comment type="catalytic activity">
    <reaction evidence="6">
        <text>a (3S)-3-hydroxyacyl-CoA + NAD(+) = a 3-oxoacyl-CoA + NADH + H(+)</text>
        <dbReference type="Rhea" id="RHEA:22432"/>
        <dbReference type="ChEBI" id="CHEBI:15378"/>
        <dbReference type="ChEBI" id="CHEBI:57318"/>
        <dbReference type="ChEBI" id="CHEBI:57540"/>
        <dbReference type="ChEBI" id="CHEBI:57945"/>
        <dbReference type="ChEBI" id="CHEBI:90726"/>
        <dbReference type="EC" id="1.1.1.35"/>
    </reaction>
    <physiologicalReaction direction="left-to-right" evidence="6">
        <dbReference type="Rhea" id="RHEA:22433"/>
    </physiologicalReaction>
    <physiologicalReaction direction="right-to-left" evidence="6">
        <dbReference type="Rhea" id="RHEA:22434"/>
    </physiologicalReaction>
</comment>
<dbReference type="Gene3D" id="3.40.50.720">
    <property type="entry name" value="NAD(P)-binding Rossmann-like Domain"/>
    <property type="match status" value="1"/>
</dbReference>
<evidence type="ECO:0000313" key="21">
    <source>
        <dbReference type="EMBL" id="KFM65325.1"/>
    </source>
</evidence>
<evidence type="ECO:0000256" key="12">
    <source>
        <dbReference type="ARBA" id="ARBA00051831"/>
    </source>
</evidence>